<protein>
    <submittedName>
        <fullName evidence="1">Uncharacterized protein</fullName>
    </submittedName>
</protein>
<reference evidence="1 2" key="1">
    <citation type="submission" date="2019-11" db="EMBL/GenBank/DDBJ databases">
        <title>Acidiferrimicrobium australis gen. nov., sp. nov., an acidophilic and obligately heterotrophic, member of the Actinobacteria that catalyses dissimilatory oxido- reduction of iron isolated from metal-rich acidic water in Chile.</title>
        <authorList>
            <person name="Gonzalez D."/>
            <person name="Huber K."/>
            <person name="Hedrich S."/>
            <person name="Rojas-Villalobos C."/>
            <person name="Quatrini R."/>
            <person name="Dinamarca M.A."/>
            <person name="Schwarz A."/>
            <person name="Canales C."/>
            <person name="Nancucheo I."/>
        </authorList>
    </citation>
    <scope>NUCLEOTIDE SEQUENCE [LARGE SCALE GENOMIC DNA]</scope>
    <source>
        <strain evidence="1 2">USS-CCA1</strain>
    </source>
</reference>
<gene>
    <name evidence="1" type="ORF">GHK86_07180</name>
</gene>
<dbReference type="EMBL" id="WJHE01000314">
    <property type="protein sequence ID" value="MST32503.1"/>
    <property type="molecule type" value="Genomic_DNA"/>
</dbReference>
<dbReference type="Proteomes" id="UP000437736">
    <property type="component" value="Unassembled WGS sequence"/>
</dbReference>
<evidence type="ECO:0000313" key="2">
    <source>
        <dbReference type="Proteomes" id="UP000437736"/>
    </source>
</evidence>
<sequence length="110" mass="11733">MTFHGGIYVGGLVVRANTFAVVPPGHRHRIGIGVIPACNDTNQSHSHDQKMAVYAIDGFGSSTLLADPGGQVWQRALPSNPVVPTHQAVVGGHQLLREPWVGSTHTPNLR</sequence>
<proteinExistence type="predicted"/>
<accession>A0ABW9QSM7</accession>
<organism evidence="1 2">
    <name type="scientific">Acidiferrimicrobium australe</name>
    <dbReference type="NCBI Taxonomy" id="2664430"/>
    <lineage>
        <taxon>Bacteria</taxon>
        <taxon>Bacillati</taxon>
        <taxon>Actinomycetota</taxon>
        <taxon>Acidimicrobiia</taxon>
        <taxon>Acidimicrobiales</taxon>
        <taxon>Acidimicrobiaceae</taxon>
        <taxon>Acidiferrimicrobium</taxon>
    </lineage>
</organism>
<keyword evidence="2" id="KW-1185">Reference proteome</keyword>
<comment type="caution">
    <text evidence="1">The sequence shown here is derived from an EMBL/GenBank/DDBJ whole genome shotgun (WGS) entry which is preliminary data.</text>
</comment>
<evidence type="ECO:0000313" key="1">
    <source>
        <dbReference type="EMBL" id="MST32503.1"/>
    </source>
</evidence>
<name>A0ABW9QSM7_9ACTN</name>